<dbReference type="Pfam" id="PF15320">
    <property type="entry name" value="RAM"/>
    <property type="match status" value="1"/>
</dbReference>
<evidence type="ECO:0000313" key="3">
    <source>
        <dbReference type="Proteomes" id="UP001174909"/>
    </source>
</evidence>
<organism evidence="2 3">
    <name type="scientific">Geodia barretti</name>
    <name type="common">Barrett's horny sponge</name>
    <dbReference type="NCBI Taxonomy" id="519541"/>
    <lineage>
        <taxon>Eukaryota</taxon>
        <taxon>Metazoa</taxon>
        <taxon>Porifera</taxon>
        <taxon>Demospongiae</taxon>
        <taxon>Heteroscleromorpha</taxon>
        <taxon>Tetractinellida</taxon>
        <taxon>Astrophorina</taxon>
        <taxon>Geodiidae</taxon>
        <taxon>Geodia</taxon>
    </lineage>
</organism>
<feature type="region of interest" description="Disordered" evidence="1">
    <location>
        <begin position="49"/>
        <end position="232"/>
    </location>
</feature>
<feature type="compositionally biased region" description="Basic residues" evidence="1">
    <location>
        <begin position="154"/>
        <end position="172"/>
    </location>
</feature>
<comment type="caution">
    <text evidence="2">The sequence shown here is derived from an EMBL/GenBank/DDBJ whole genome shotgun (WGS) entry which is preliminary data.</text>
</comment>
<dbReference type="EMBL" id="CASHTH010003152">
    <property type="protein sequence ID" value="CAI8040937.1"/>
    <property type="molecule type" value="Genomic_DNA"/>
</dbReference>
<dbReference type="GO" id="GO:0106005">
    <property type="term" value="P:RNA 5'-cap (guanine-N7)-methylation"/>
    <property type="evidence" value="ECO:0007669"/>
    <property type="project" value="InterPro"/>
</dbReference>
<keyword evidence="3" id="KW-1185">Reference proteome</keyword>
<evidence type="ECO:0000313" key="2">
    <source>
        <dbReference type="EMBL" id="CAI8040937.1"/>
    </source>
</evidence>
<proteinExistence type="predicted"/>
<dbReference type="AlphaFoldDB" id="A0AA35T4A2"/>
<dbReference type="GO" id="GO:0003723">
    <property type="term" value="F:RNA binding"/>
    <property type="evidence" value="ECO:0007669"/>
    <property type="project" value="InterPro"/>
</dbReference>
<feature type="compositionally biased region" description="Basic and acidic residues" evidence="1">
    <location>
        <begin position="116"/>
        <end position="126"/>
    </location>
</feature>
<name>A0AA35T4A2_GEOBA</name>
<accession>A0AA35T4A2</accession>
<gene>
    <name evidence="2" type="ORF">GBAR_LOCUS22756</name>
</gene>
<dbReference type="Proteomes" id="UP001174909">
    <property type="component" value="Unassembled WGS sequence"/>
</dbReference>
<feature type="region of interest" description="Disordered" evidence="1">
    <location>
        <begin position="250"/>
        <end position="302"/>
    </location>
</feature>
<evidence type="ECO:0000256" key="1">
    <source>
        <dbReference type="SAM" id="MobiDB-lite"/>
    </source>
</evidence>
<reference evidence="2" key="1">
    <citation type="submission" date="2023-03" db="EMBL/GenBank/DDBJ databases">
        <authorList>
            <person name="Steffen K."/>
            <person name="Cardenas P."/>
        </authorList>
    </citation>
    <scope>NUCLEOTIDE SEQUENCE</scope>
</reference>
<dbReference type="InterPro" id="IPR028271">
    <property type="entry name" value="RAMAC"/>
</dbReference>
<sequence length="302" mass="34429">MSVDVAFESAEEISRKLSRYEQLFKSKYTEADAGYRRCVANAEKVRQVPVIDPWPPRGVFSRRGRYNKHDDWDGGGGRRRGHRGRRRDNRYHHDPYPRYYDDRPPPPGPWGYGPRSPRDDYRDRSPHRPISPHPHHYHRHGSSSPLPYPPPPSHSHHLSPHSHHPHHRRSPRSRSVSPAPPPHTRTPPHRSPLRDRDSESASGQEAPPTVPHLLEPDLEERDDRIPSESDVQDILSFAHAPLSQVTAENLRQAKMEGRKTHRSKQDSSRTGKKMVGSGHGGGKIQGQRGSIRTGSPDHSREA</sequence>
<feature type="compositionally biased region" description="Basic and acidic residues" evidence="1">
    <location>
        <begin position="251"/>
        <end position="269"/>
    </location>
</feature>
<protein>
    <submittedName>
        <fullName evidence="2">Uncharacterized protein</fullName>
    </submittedName>
</protein>
<feature type="compositionally biased region" description="Basic and acidic residues" evidence="1">
    <location>
        <begin position="91"/>
        <end position="104"/>
    </location>
</feature>
<feature type="compositionally biased region" description="Basic residues" evidence="1">
    <location>
        <begin position="77"/>
        <end position="90"/>
    </location>
</feature>
<dbReference type="GO" id="GO:0031533">
    <property type="term" value="C:mRNA capping enzyme complex"/>
    <property type="evidence" value="ECO:0007669"/>
    <property type="project" value="InterPro"/>
</dbReference>